<sequence>MIAGEECPSHRAKVTTASPASGMIFEVAPELLGNRGGHVDSGSIPPSLLADLVASAESTEDVLIRALRS</sequence>
<gene>
    <name evidence="1" type="ORF">AQJ67_32685</name>
</gene>
<comment type="caution">
    <text evidence="1">The sequence shown here is derived from an EMBL/GenBank/DDBJ whole genome shotgun (WGS) entry which is preliminary data.</text>
</comment>
<proteinExistence type="predicted"/>
<dbReference type="Proteomes" id="UP000053429">
    <property type="component" value="Unassembled WGS sequence"/>
</dbReference>
<organism evidence="1 2">
    <name type="scientific">Streptomyces caeruleatus</name>
    <dbReference type="NCBI Taxonomy" id="661399"/>
    <lineage>
        <taxon>Bacteria</taxon>
        <taxon>Bacillati</taxon>
        <taxon>Actinomycetota</taxon>
        <taxon>Actinomycetes</taxon>
        <taxon>Kitasatosporales</taxon>
        <taxon>Streptomycetaceae</taxon>
        <taxon>Streptomyces</taxon>
    </lineage>
</organism>
<dbReference type="AlphaFoldDB" id="A0A101TR51"/>
<evidence type="ECO:0000313" key="2">
    <source>
        <dbReference type="Proteomes" id="UP000053429"/>
    </source>
</evidence>
<dbReference type="EMBL" id="LMWY01000043">
    <property type="protein sequence ID" value="KUN96924.1"/>
    <property type="molecule type" value="Genomic_DNA"/>
</dbReference>
<evidence type="ECO:0000313" key="1">
    <source>
        <dbReference type="EMBL" id="KUN96924.1"/>
    </source>
</evidence>
<keyword evidence="2" id="KW-1185">Reference proteome</keyword>
<name>A0A101TR51_9ACTN</name>
<accession>A0A101TR51</accession>
<dbReference type="STRING" id="661399.AQJ67_32685"/>
<reference evidence="1 2" key="1">
    <citation type="submission" date="2015-10" db="EMBL/GenBank/DDBJ databases">
        <title>Draft genome sequence of Streptomyces caeruleatus NRRL B-24802, type strain for the species Streptomyces caeruleatus.</title>
        <authorList>
            <person name="Ruckert C."/>
            <person name="Winkler A."/>
            <person name="Kalinowski J."/>
            <person name="Kampfer P."/>
            <person name="Glaeser S."/>
        </authorList>
    </citation>
    <scope>NUCLEOTIDE SEQUENCE [LARGE SCALE GENOMIC DNA]</scope>
    <source>
        <strain evidence="1 2">NRRL B-24802</strain>
    </source>
</reference>
<protein>
    <submittedName>
        <fullName evidence="1">Uncharacterized protein</fullName>
    </submittedName>
</protein>